<feature type="region of interest" description="Disordered" evidence="1">
    <location>
        <begin position="42"/>
        <end position="64"/>
    </location>
</feature>
<protein>
    <recommendedName>
        <fullName evidence="2">G-patch domain-containing protein</fullName>
    </recommendedName>
</protein>
<evidence type="ECO:0000259" key="2">
    <source>
        <dbReference type="PROSITE" id="PS50174"/>
    </source>
</evidence>
<dbReference type="PANTHER" id="PTHR20923:SF1">
    <property type="entry name" value="G PATCH DOMAIN AND ANKYRIN REPEAT-CONTAINING PROTEIN 1"/>
    <property type="match status" value="1"/>
</dbReference>
<dbReference type="InterPro" id="IPR000467">
    <property type="entry name" value="G_patch_dom"/>
</dbReference>
<name>A0A8S8ZLE8_SORMA</name>
<proteinExistence type="predicted"/>
<feature type="region of interest" description="Disordered" evidence="1">
    <location>
        <begin position="248"/>
        <end position="280"/>
    </location>
</feature>
<sequence length="280" mass="30789">MSSPKRRAFKATDNDDAEDTPLHHLRPFGTGLYKQQIKFVPASDGDLDSTSSTAAKSNNKPKLDVADLYLNMVLANKDKQKQKEEPSTTTTTRTTTTTATDITTTTNPSNTDTDTAQTTSTAPTKQPPPIAQPQPQQLETCQICSLPYDPTPSGLAAHESSFAHQSRLPHSHPPSAFNRSRMGLKHLTSHGWDPDSRQGLGSAAQGIQFPIKGKKKDDHLGLGIEVPKNGIPLPKKKEKLLDAKKVRKMQEQEKKRGQRIQRELWGRGPDLERYLGKGPG</sequence>
<evidence type="ECO:0000313" key="4">
    <source>
        <dbReference type="Proteomes" id="UP000433876"/>
    </source>
</evidence>
<dbReference type="OMA" id="TYGWDPD"/>
<feature type="region of interest" description="Disordered" evidence="1">
    <location>
        <begin position="76"/>
        <end position="137"/>
    </location>
</feature>
<evidence type="ECO:0000313" key="3">
    <source>
        <dbReference type="EMBL" id="KAA8630108.1"/>
    </source>
</evidence>
<dbReference type="Proteomes" id="UP000433876">
    <property type="component" value="Unassembled WGS sequence"/>
</dbReference>
<dbReference type="SMART" id="SM00443">
    <property type="entry name" value="G_patch"/>
    <property type="match status" value="1"/>
</dbReference>
<dbReference type="PROSITE" id="PS50174">
    <property type="entry name" value="G_PATCH"/>
    <property type="match status" value="1"/>
</dbReference>
<feature type="region of interest" description="Disordered" evidence="1">
    <location>
        <begin position="1"/>
        <end position="30"/>
    </location>
</feature>
<feature type="compositionally biased region" description="Basic and acidic residues" evidence="1">
    <location>
        <begin position="76"/>
        <end position="86"/>
    </location>
</feature>
<organism evidence="3 4">
    <name type="scientific">Sordaria macrospora</name>
    <dbReference type="NCBI Taxonomy" id="5147"/>
    <lineage>
        <taxon>Eukaryota</taxon>
        <taxon>Fungi</taxon>
        <taxon>Dikarya</taxon>
        <taxon>Ascomycota</taxon>
        <taxon>Pezizomycotina</taxon>
        <taxon>Sordariomycetes</taxon>
        <taxon>Sordariomycetidae</taxon>
        <taxon>Sordariales</taxon>
        <taxon>Sordariaceae</taxon>
        <taxon>Sordaria</taxon>
    </lineage>
</organism>
<dbReference type="VEuPathDB" id="FungiDB:SMAC_00981"/>
<dbReference type="InterPro" id="IPR039146">
    <property type="entry name" value="GPANK1"/>
</dbReference>
<dbReference type="AlphaFoldDB" id="A0A8S8ZLE8"/>
<feature type="compositionally biased region" description="Low complexity" evidence="1">
    <location>
        <begin position="88"/>
        <end position="124"/>
    </location>
</feature>
<dbReference type="PANTHER" id="PTHR20923">
    <property type="entry name" value="BAT4 PROTEIN-RELATED"/>
    <property type="match status" value="1"/>
</dbReference>
<feature type="domain" description="G-patch" evidence="2">
    <location>
        <begin position="179"/>
        <end position="227"/>
    </location>
</feature>
<evidence type="ECO:0000256" key="1">
    <source>
        <dbReference type="SAM" id="MobiDB-lite"/>
    </source>
</evidence>
<dbReference type="EMBL" id="NMPR01000114">
    <property type="protein sequence ID" value="KAA8630108.1"/>
    <property type="molecule type" value="Genomic_DNA"/>
</dbReference>
<dbReference type="Pfam" id="PF01585">
    <property type="entry name" value="G-patch"/>
    <property type="match status" value="1"/>
</dbReference>
<dbReference type="GO" id="GO:0003676">
    <property type="term" value="F:nucleic acid binding"/>
    <property type="evidence" value="ECO:0007669"/>
    <property type="project" value="InterPro"/>
</dbReference>
<reference evidence="3 4" key="1">
    <citation type="submission" date="2017-07" db="EMBL/GenBank/DDBJ databases">
        <title>Genome sequence of the Sordaria macrospora wild type strain R19027.</title>
        <authorList>
            <person name="Nowrousian M."/>
            <person name="Teichert I."/>
            <person name="Kueck U."/>
        </authorList>
    </citation>
    <scope>NUCLEOTIDE SEQUENCE [LARGE SCALE GENOMIC DNA]</scope>
    <source>
        <strain evidence="3 4">R19027</strain>
        <tissue evidence="3">Mycelium</tissue>
    </source>
</reference>
<comment type="caution">
    <text evidence="3">The sequence shown here is derived from an EMBL/GenBank/DDBJ whole genome shotgun (WGS) entry which is preliminary data.</text>
</comment>
<gene>
    <name evidence="3" type="ORF">SMACR_00981</name>
</gene>
<feature type="compositionally biased region" description="Polar residues" evidence="1">
    <location>
        <begin position="48"/>
        <end position="60"/>
    </location>
</feature>
<accession>A0A8S8ZLE8</accession>